<keyword evidence="1" id="KW-0472">Membrane</keyword>
<evidence type="ECO:0000313" key="2">
    <source>
        <dbReference type="EMBL" id="KAG0658941.1"/>
    </source>
</evidence>
<dbReference type="AlphaFoldDB" id="A0A9P7B4K4"/>
<keyword evidence="3" id="KW-1185">Reference proteome</keyword>
<comment type="caution">
    <text evidence="2">The sequence shown here is derived from an EMBL/GenBank/DDBJ whole genome shotgun (WGS) entry which is preliminary data.</text>
</comment>
<dbReference type="OrthoDB" id="2504162at2759"/>
<gene>
    <name evidence="2" type="ORF">C6P46_005561</name>
</gene>
<keyword evidence="1" id="KW-0812">Transmembrane</keyword>
<organism evidence="2 3">
    <name type="scientific">Rhodotorula mucilaginosa</name>
    <name type="common">Yeast</name>
    <name type="synonym">Rhodotorula rubra</name>
    <dbReference type="NCBI Taxonomy" id="5537"/>
    <lineage>
        <taxon>Eukaryota</taxon>
        <taxon>Fungi</taxon>
        <taxon>Dikarya</taxon>
        <taxon>Basidiomycota</taxon>
        <taxon>Pucciniomycotina</taxon>
        <taxon>Microbotryomycetes</taxon>
        <taxon>Sporidiobolales</taxon>
        <taxon>Sporidiobolaceae</taxon>
        <taxon>Rhodotorula</taxon>
    </lineage>
</organism>
<keyword evidence="1" id="KW-1133">Transmembrane helix</keyword>
<feature type="transmembrane region" description="Helical" evidence="1">
    <location>
        <begin position="429"/>
        <end position="452"/>
    </location>
</feature>
<proteinExistence type="predicted"/>
<evidence type="ECO:0000256" key="1">
    <source>
        <dbReference type="SAM" id="Phobius"/>
    </source>
</evidence>
<dbReference type="Proteomes" id="UP000777482">
    <property type="component" value="Unassembled WGS sequence"/>
</dbReference>
<name>A0A9P7B4K4_RHOMI</name>
<accession>A0A9P7B4K4</accession>
<dbReference type="EMBL" id="PUHQ01000060">
    <property type="protein sequence ID" value="KAG0658941.1"/>
    <property type="molecule type" value="Genomic_DNA"/>
</dbReference>
<sequence length="460" mass="50477">MSTGSSTRHIRRPSSRREPFISLARILLACAITPIEALLRFPLVAEAYDTTLGGLAPFLDLWVPLQLVRQVVRELGRLDELEALLDWDSRRAWTVEDREEEALLHNWRIPTECLSPADYSTKTMLATTFDRIVLLPPTNQVRTLLPPPEEIPSYGQSNGTTDMEAGSDYDQLWSKVVEWSVVEYERWNHRDRFGTVSYSTTGLHGVSSEPVRGRSRLGLSDADRFNLDADSDGDTDETSSDLTPLFLYTTLTHLLGLETLIPAVSSEQPALDTLAHLPSIPPLHRAALLHISSSPSLSSLSVNSSSSTTAARLYLLDAITRLVAHHYRQHALESLAAVRTRHQIREALLVAEQAKFGDLQARLDQVEARFEEDANRQRDRATRDRLIRERVKALEEEVDRLALGAPRNAANVGSLATPFGGGGVDTRSAVMMVAAAAFVLGVAIGIALANAAGGGGPGRV</sequence>
<reference evidence="2 3" key="1">
    <citation type="submission" date="2020-11" db="EMBL/GenBank/DDBJ databases">
        <title>Kefir isolates.</title>
        <authorList>
            <person name="Marcisauskas S."/>
            <person name="Kim Y."/>
            <person name="Blasche S."/>
        </authorList>
    </citation>
    <scope>NUCLEOTIDE SEQUENCE [LARGE SCALE GENOMIC DNA]</scope>
    <source>
        <strain evidence="2 3">KR</strain>
    </source>
</reference>
<protein>
    <submittedName>
        <fullName evidence="2">Uncharacterized protein</fullName>
    </submittedName>
</protein>
<feature type="transmembrane region" description="Helical" evidence="1">
    <location>
        <begin position="20"/>
        <end position="39"/>
    </location>
</feature>
<evidence type="ECO:0000313" key="3">
    <source>
        <dbReference type="Proteomes" id="UP000777482"/>
    </source>
</evidence>